<name>A0A5P0ZJV5_9LACO</name>
<proteinExistence type="predicted"/>
<feature type="transmembrane region" description="Helical" evidence="1">
    <location>
        <begin position="83"/>
        <end position="102"/>
    </location>
</feature>
<dbReference type="CDD" id="cd03396">
    <property type="entry name" value="PAP2_like_6"/>
    <property type="match status" value="1"/>
</dbReference>
<evidence type="ECO:0000313" key="3">
    <source>
        <dbReference type="EMBL" id="MQS53332.1"/>
    </source>
</evidence>
<feature type="transmembrane region" description="Helical" evidence="1">
    <location>
        <begin position="15"/>
        <end position="35"/>
    </location>
</feature>
<dbReference type="Proteomes" id="UP000380386">
    <property type="component" value="Unassembled WGS sequence"/>
</dbReference>
<dbReference type="Pfam" id="PF01569">
    <property type="entry name" value="PAP2"/>
    <property type="match status" value="1"/>
</dbReference>
<dbReference type="RefSeq" id="WP_153383809.1">
    <property type="nucleotide sequence ID" value="NZ_VDFM01000015.1"/>
</dbReference>
<comment type="caution">
    <text evidence="3">The sequence shown here is derived from an EMBL/GenBank/DDBJ whole genome shotgun (WGS) entry which is preliminary data.</text>
</comment>
<keyword evidence="1" id="KW-1133">Transmembrane helix</keyword>
<feature type="transmembrane region" description="Helical" evidence="1">
    <location>
        <begin position="287"/>
        <end position="306"/>
    </location>
</feature>
<dbReference type="OrthoDB" id="1653251at2"/>
<evidence type="ECO:0000313" key="4">
    <source>
        <dbReference type="Proteomes" id="UP000380386"/>
    </source>
</evidence>
<feature type="transmembrane region" description="Helical" evidence="1">
    <location>
        <begin position="144"/>
        <end position="162"/>
    </location>
</feature>
<dbReference type="InterPro" id="IPR036938">
    <property type="entry name" value="PAP2/HPO_sf"/>
</dbReference>
<feature type="domain" description="Phosphatidic acid phosphatase type 2/haloperoxidase" evidence="2">
    <location>
        <begin position="177"/>
        <end position="298"/>
    </location>
</feature>
<evidence type="ECO:0000259" key="2">
    <source>
        <dbReference type="SMART" id="SM00014"/>
    </source>
</evidence>
<feature type="transmembrane region" description="Helical" evidence="1">
    <location>
        <begin position="174"/>
        <end position="194"/>
    </location>
</feature>
<dbReference type="SUPFAM" id="SSF48317">
    <property type="entry name" value="Acid phosphatase/Vanadium-dependent haloperoxidase"/>
    <property type="match status" value="1"/>
</dbReference>
<keyword evidence="1" id="KW-0472">Membrane</keyword>
<reference evidence="3 4" key="1">
    <citation type="journal article" date="2019" name="Syst. Appl. Microbiol.">
        <title>Polyphasic characterization of two novel Lactobacillus spp. isolated from blown salami packages: Description of Lactobacillus halodurans sp. nov. and Lactobacillus salsicarnum sp. nov.</title>
        <authorList>
            <person name="Schuster J.A."/>
            <person name="Klingl A."/>
            <person name="Vogel R.F."/>
            <person name="Ehrmann M.A."/>
        </authorList>
    </citation>
    <scope>NUCLEOTIDE SEQUENCE [LARGE SCALE GENOMIC DNA]</scope>
    <source>
        <strain evidence="3 4">TMW 1.2118</strain>
    </source>
</reference>
<dbReference type="Gene3D" id="1.20.144.10">
    <property type="entry name" value="Phosphatidic acid phosphatase type 2/haloperoxidase"/>
    <property type="match status" value="1"/>
</dbReference>
<dbReference type="EMBL" id="VDFM01000015">
    <property type="protein sequence ID" value="MQS53332.1"/>
    <property type="molecule type" value="Genomic_DNA"/>
</dbReference>
<gene>
    <name evidence="3" type="ORF">FHL02_09900</name>
</gene>
<organism evidence="3 4">
    <name type="scientific">Companilactobacillus mishanensis</name>
    <dbReference type="NCBI Taxonomy" id="2486008"/>
    <lineage>
        <taxon>Bacteria</taxon>
        <taxon>Bacillati</taxon>
        <taxon>Bacillota</taxon>
        <taxon>Bacilli</taxon>
        <taxon>Lactobacillales</taxon>
        <taxon>Lactobacillaceae</taxon>
        <taxon>Companilactobacillus</taxon>
    </lineage>
</organism>
<feature type="transmembrane region" description="Helical" evidence="1">
    <location>
        <begin position="55"/>
        <end position="76"/>
    </location>
</feature>
<evidence type="ECO:0000256" key="1">
    <source>
        <dbReference type="SAM" id="Phobius"/>
    </source>
</evidence>
<sequence length="314" mass="35826">MGAKINKFMASPSKVFYSAAAIIIVIMLIGSGFDWQISKSVMNQNSWFGTVFQDYGLWPIPFIIMLSCMVIINYAYRDTDKPWFVRCSMMLGGLLLAGWQLWFNYLKTTVYYTLTLQDNIKKNLPVGQANSDGGNLHLSWFGNFMTWIIVYALFIVITQIWLSHKNDDQLKYLVKVAIVATLAAIVANDAVSAMKNYWGRWRPYELAGNHANFTNWFQPNGANGHMSFPSGHTTAAAGLMLLPMFVDRSNFKLQRIVFWVSLAYCILMWASRIRVGAHFMTDATSGLWIVWLTFFIVLSITNMHLVEWKKGLDS</sequence>
<accession>A0A5P0ZJV5</accession>
<dbReference type="InterPro" id="IPR000326">
    <property type="entry name" value="PAP2/HPO"/>
</dbReference>
<feature type="transmembrane region" description="Helical" evidence="1">
    <location>
        <begin position="256"/>
        <end position="275"/>
    </location>
</feature>
<protein>
    <submittedName>
        <fullName evidence="3">Phosphatase PAP2 family protein</fullName>
    </submittedName>
</protein>
<dbReference type="SMART" id="SM00014">
    <property type="entry name" value="acidPPc"/>
    <property type="match status" value="1"/>
</dbReference>
<dbReference type="AlphaFoldDB" id="A0A5P0ZJV5"/>
<keyword evidence="1" id="KW-0812">Transmembrane</keyword>